<organism evidence="8 9">
    <name type="scientific">Amniculicola lignicola CBS 123094</name>
    <dbReference type="NCBI Taxonomy" id="1392246"/>
    <lineage>
        <taxon>Eukaryota</taxon>
        <taxon>Fungi</taxon>
        <taxon>Dikarya</taxon>
        <taxon>Ascomycota</taxon>
        <taxon>Pezizomycotina</taxon>
        <taxon>Dothideomycetes</taxon>
        <taxon>Pleosporomycetidae</taxon>
        <taxon>Pleosporales</taxon>
        <taxon>Amniculicolaceae</taxon>
        <taxon>Amniculicola</taxon>
    </lineage>
</organism>
<evidence type="ECO:0000256" key="4">
    <source>
        <dbReference type="ARBA" id="ARBA00023157"/>
    </source>
</evidence>
<feature type="domain" description="Auxiliary Activity family 9 catalytic" evidence="7">
    <location>
        <begin position="18"/>
        <end position="219"/>
    </location>
</feature>
<dbReference type="Gene3D" id="2.70.50.70">
    <property type="match status" value="1"/>
</dbReference>
<dbReference type="InterPro" id="IPR005103">
    <property type="entry name" value="AA9_LPMO"/>
</dbReference>
<keyword evidence="8" id="KW-0560">Oxidoreductase</keyword>
<dbReference type="PANTHER" id="PTHR33353">
    <property type="entry name" value="PUTATIVE (AFU_ORTHOLOGUE AFUA_1G12560)-RELATED"/>
    <property type="match status" value="1"/>
</dbReference>
<proteinExistence type="predicted"/>
<evidence type="ECO:0000256" key="6">
    <source>
        <dbReference type="SAM" id="SignalP"/>
    </source>
</evidence>
<protein>
    <recommendedName>
        <fullName evidence="5">AA9 family lytic polysaccharide monooxygenase</fullName>
        <ecNumber evidence="5">1.14.99.56</ecNumber>
    </recommendedName>
    <alternativeName>
        <fullName evidence="5">Endo-beta-1,4-glucanase</fullName>
    </alternativeName>
    <alternativeName>
        <fullName evidence="5">Glycosyl hydrolase 61 family protein</fullName>
    </alternativeName>
</protein>
<dbReference type="CDD" id="cd21175">
    <property type="entry name" value="LPMO_AA9"/>
    <property type="match status" value="1"/>
</dbReference>
<keyword evidence="5" id="KW-0119">Carbohydrate metabolism</keyword>
<dbReference type="Pfam" id="PF03443">
    <property type="entry name" value="AA9"/>
    <property type="match status" value="1"/>
</dbReference>
<evidence type="ECO:0000313" key="8">
    <source>
        <dbReference type="EMBL" id="KAF1997033.1"/>
    </source>
</evidence>
<keyword evidence="5" id="KW-0624">Polysaccharide degradation</keyword>
<dbReference type="OrthoDB" id="3496539at2759"/>
<comment type="domain">
    <text evidence="5">Has a modular structure: an endo-beta-1,4-glucanase catalytic module at the N-terminus, a linker rich in serines and threonines, and a C-terminal carbohydrate-binding module (CBM).</text>
</comment>
<dbReference type="InterPro" id="IPR049892">
    <property type="entry name" value="AA9"/>
</dbReference>
<keyword evidence="3 5" id="KW-0964">Secreted</keyword>
<dbReference type="AlphaFoldDB" id="A0A6A5W596"/>
<evidence type="ECO:0000256" key="1">
    <source>
        <dbReference type="ARBA" id="ARBA00001973"/>
    </source>
</evidence>
<gene>
    <name evidence="8" type="ORF">P154DRAFT_300835</name>
</gene>
<keyword evidence="5" id="KW-0136">Cellulose degradation</keyword>
<evidence type="ECO:0000256" key="3">
    <source>
        <dbReference type="ARBA" id="ARBA00022525"/>
    </source>
</evidence>
<evidence type="ECO:0000313" key="9">
    <source>
        <dbReference type="Proteomes" id="UP000799779"/>
    </source>
</evidence>
<evidence type="ECO:0000256" key="2">
    <source>
        <dbReference type="ARBA" id="ARBA00004613"/>
    </source>
</evidence>
<comment type="cofactor">
    <cofactor evidence="1">
        <name>Cu(2+)</name>
        <dbReference type="ChEBI" id="CHEBI:29036"/>
    </cofactor>
</comment>
<dbReference type="EC" id="1.14.99.56" evidence="5"/>
<name>A0A6A5W596_9PLEO</name>
<keyword evidence="4 5" id="KW-1015">Disulfide bond</keyword>
<dbReference type="Proteomes" id="UP000799779">
    <property type="component" value="Unassembled WGS sequence"/>
</dbReference>
<dbReference type="GO" id="GO:0030245">
    <property type="term" value="P:cellulose catabolic process"/>
    <property type="evidence" value="ECO:0007669"/>
    <property type="project" value="UniProtKB-UniRule"/>
</dbReference>
<dbReference type="GO" id="GO:0004497">
    <property type="term" value="F:monooxygenase activity"/>
    <property type="evidence" value="ECO:0007669"/>
    <property type="project" value="UniProtKB-KW"/>
</dbReference>
<dbReference type="GO" id="GO:0005576">
    <property type="term" value="C:extracellular region"/>
    <property type="evidence" value="ECO:0007669"/>
    <property type="project" value="UniProtKB-SubCell"/>
</dbReference>
<keyword evidence="9" id="KW-1185">Reference proteome</keyword>
<comment type="function">
    <text evidence="5">Lytic polysaccharide monooxygenase (LMPO) that depolymerizes crystalline and amorphous polysaccharides via the oxidation of scissile alpha- or beta-(1-4)-glycosidic bonds, yielding C1 and/or C4 oxidation products. Catalysis by LPMOs requires the reduction of the active-site copper from Cu(II) to Cu(I) by a reducing agent and H(2)O(2) or O(2) as a cosubstrate.</text>
</comment>
<evidence type="ECO:0000256" key="5">
    <source>
        <dbReference type="RuleBase" id="RU368122"/>
    </source>
</evidence>
<keyword evidence="8" id="KW-0503">Monooxygenase</keyword>
<keyword evidence="6" id="KW-0732">Signal</keyword>
<sequence>MKAVTILALLAPLGTNAHYIFNRLIVNGASIGGEYAYTRKNSNSYNPAFPSELMNSNDLRCNKGAKVGGTATYSVKAGDKIGFKLFNNEFIEHPGPGFVYVSKAPGAVADYDGSGDWVKVYETGLCSGSPGNDGSWCSWQKDRLEWTIQKNIPPGEYLVRVEHIGLHQAHEGKAQFYLECYQLKIDGEGGGVPGPTVKIPGLYKASDPGIAFNKWNNPKAYTIPGPKVWTG</sequence>
<comment type="subcellular location">
    <subcellularLocation>
        <location evidence="2 5">Secreted</location>
    </subcellularLocation>
</comment>
<evidence type="ECO:0000259" key="7">
    <source>
        <dbReference type="Pfam" id="PF03443"/>
    </source>
</evidence>
<dbReference type="GO" id="GO:0008810">
    <property type="term" value="F:cellulase activity"/>
    <property type="evidence" value="ECO:0007669"/>
    <property type="project" value="UniProtKB-UniRule"/>
</dbReference>
<comment type="catalytic activity">
    <reaction evidence="5">
        <text>[(1-&gt;4)-beta-D-glucosyl]n+m + reduced acceptor + O2 = 4-dehydro-beta-D-glucosyl-[(1-&gt;4)-beta-D-glucosyl]n-1 + [(1-&gt;4)-beta-D-glucosyl]m + acceptor + H2O.</text>
        <dbReference type="EC" id="1.14.99.56"/>
    </reaction>
</comment>
<reference evidence="8" key="1">
    <citation type="journal article" date="2020" name="Stud. Mycol.">
        <title>101 Dothideomycetes genomes: a test case for predicting lifestyles and emergence of pathogens.</title>
        <authorList>
            <person name="Haridas S."/>
            <person name="Albert R."/>
            <person name="Binder M."/>
            <person name="Bloem J."/>
            <person name="Labutti K."/>
            <person name="Salamov A."/>
            <person name="Andreopoulos B."/>
            <person name="Baker S."/>
            <person name="Barry K."/>
            <person name="Bills G."/>
            <person name="Bluhm B."/>
            <person name="Cannon C."/>
            <person name="Castanera R."/>
            <person name="Culley D."/>
            <person name="Daum C."/>
            <person name="Ezra D."/>
            <person name="Gonzalez J."/>
            <person name="Henrissat B."/>
            <person name="Kuo A."/>
            <person name="Liang C."/>
            <person name="Lipzen A."/>
            <person name="Lutzoni F."/>
            <person name="Magnuson J."/>
            <person name="Mondo S."/>
            <person name="Nolan M."/>
            <person name="Ohm R."/>
            <person name="Pangilinan J."/>
            <person name="Park H.-J."/>
            <person name="Ramirez L."/>
            <person name="Alfaro M."/>
            <person name="Sun H."/>
            <person name="Tritt A."/>
            <person name="Yoshinaga Y."/>
            <person name="Zwiers L.-H."/>
            <person name="Turgeon B."/>
            <person name="Goodwin S."/>
            <person name="Spatafora J."/>
            <person name="Crous P."/>
            <person name="Grigoriev I."/>
        </authorList>
    </citation>
    <scope>NUCLEOTIDE SEQUENCE</scope>
    <source>
        <strain evidence="8">CBS 123094</strain>
    </source>
</reference>
<feature type="signal peptide" evidence="6">
    <location>
        <begin position="1"/>
        <end position="17"/>
    </location>
</feature>
<dbReference type="PANTHER" id="PTHR33353:SF2">
    <property type="entry name" value="ENDO-BETA-1,4-GLUCANASE D"/>
    <property type="match status" value="1"/>
</dbReference>
<accession>A0A6A5W596</accession>
<dbReference type="GO" id="GO:0030248">
    <property type="term" value="F:cellulose binding"/>
    <property type="evidence" value="ECO:0007669"/>
    <property type="project" value="UniProtKB-UniRule"/>
</dbReference>
<dbReference type="EMBL" id="ML977618">
    <property type="protein sequence ID" value="KAF1997033.1"/>
    <property type="molecule type" value="Genomic_DNA"/>
</dbReference>
<feature type="chain" id="PRO_5025618508" description="AA9 family lytic polysaccharide monooxygenase" evidence="6">
    <location>
        <begin position="18"/>
        <end position="231"/>
    </location>
</feature>